<name>B2DDF0_9VIRU</name>
<accession>B2DDF0</accession>
<dbReference type="KEGG" id="vg:37616504"/>
<dbReference type="InterPro" id="IPR001676">
    <property type="entry name" value="Picornavirus_capsid"/>
</dbReference>
<protein>
    <submittedName>
        <fullName evidence="8">Structural polyprotein</fullName>
    </submittedName>
</protein>
<dbReference type="InterPro" id="IPR033703">
    <property type="entry name" value="Rhv-like"/>
</dbReference>
<dbReference type="GO" id="GO:0005198">
    <property type="term" value="F:structural molecule activity"/>
    <property type="evidence" value="ECO:0007669"/>
    <property type="project" value="InterPro"/>
</dbReference>
<feature type="domain" description="Capsid protein VP4 dicistrovirus" evidence="7">
    <location>
        <begin position="272"/>
        <end position="326"/>
    </location>
</feature>
<feature type="domain" description="Dicistrovirus capsid-polyprotein C-terminal" evidence="6">
    <location>
        <begin position="650"/>
        <end position="874"/>
    </location>
</feature>
<dbReference type="Pfam" id="PF11492">
    <property type="entry name" value="Dicistro_VP4"/>
    <property type="match status" value="1"/>
</dbReference>
<dbReference type="GeneID" id="37616504"/>
<dbReference type="Gene3D" id="2.60.120.20">
    <property type="match status" value="3"/>
</dbReference>
<dbReference type="InterPro" id="IPR029053">
    <property type="entry name" value="Viral_coat"/>
</dbReference>
<dbReference type="InterPro" id="IPR014872">
    <property type="entry name" value="Dicistrovirus_capsid-polyPr_C"/>
</dbReference>
<organism evidence="8 9">
    <name type="scientific">Chaetoceros tenuissimus RNA virus 01</name>
    <dbReference type="NCBI Taxonomy" id="497136"/>
    <lineage>
        <taxon>Viruses</taxon>
        <taxon>Riboviria</taxon>
        <taxon>Orthornavirae</taxon>
        <taxon>Pisuviricota</taxon>
        <taxon>Pisoniviricetes</taxon>
        <taxon>Picornavirales</taxon>
        <taxon>Marnaviridae</taxon>
        <taxon>Bacillarnavirus</taxon>
        <taxon>Bacillarnavirus setoensis</taxon>
    </lineage>
</organism>
<keyword evidence="3" id="KW-0946">Virion</keyword>
<evidence type="ECO:0000256" key="4">
    <source>
        <dbReference type="SAM" id="MobiDB-lite"/>
    </source>
</evidence>
<evidence type="ECO:0000256" key="2">
    <source>
        <dbReference type="ARBA" id="ARBA00022561"/>
    </source>
</evidence>
<dbReference type="CDD" id="cd00205">
    <property type="entry name" value="rhv_like"/>
    <property type="match status" value="2"/>
</dbReference>
<evidence type="ECO:0000259" key="6">
    <source>
        <dbReference type="Pfam" id="PF08762"/>
    </source>
</evidence>
<dbReference type="EMBL" id="AB375474">
    <property type="protein sequence ID" value="BAG30952.1"/>
    <property type="molecule type" value="Genomic_RNA"/>
</dbReference>
<feature type="domain" description="Picornavirus capsid" evidence="5">
    <location>
        <begin position="119"/>
        <end position="212"/>
    </location>
</feature>
<keyword evidence="9" id="KW-1185">Reference proteome</keyword>
<dbReference type="GO" id="GO:0019028">
    <property type="term" value="C:viral capsid"/>
    <property type="evidence" value="ECO:0007669"/>
    <property type="project" value="UniProtKB-KW"/>
</dbReference>
<dbReference type="Pfam" id="PF08762">
    <property type="entry name" value="CRPV_capsid"/>
    <property type="match status" value="1"/>
</dbReference>
<keyword evidence="2" id="KW-0167">Capsid protein</keyword>
<proteinExistence type="predicted"/>
<dbReference type="Proteomes" id="UP000232575">
    <property type="component" value="Segment"/>
</dbReference>
<dbReference type="Pfam" id="PF00073">
    <property type="entry name" value="Rhv"/>
    <property type="match status" value="1"/>
</dbReference>
<evidence type="ECO:0000256" key="1">
    <source>
        <dbReference type="ARBA" id="ARBA00004328"/>
    </source>
</evidence>
<feature type="compositionally biased region" description="Polar residues" evidence="4">
    <location>
        <begin position="19"/>
        <end position="28"/>
    </location>
</feature>
<comment type="subcellular location">
    <subcellularLocation>
        <location evidence="1">Virion</location>
    </subcellularLocation>
</comment>
<evidence type="ECO:0000313" key="9">
    <source>
        <dbReference type="Proteomes" id="UP000232575"/>
    </source>
</evidence>
<evidence type="ECO:0000259" key="7">
    <source>
        <dbReference type="Pfam" id="PF11492"/>
    </source>
</evidence>
<dbReference type="RefSeq" id="YP_009505621.1">
    <property type="nucleotide sequence ID" value="NC_038321.1"/>
</dbReference>
<sequence length="881" mass="97236">MLYHSGDLSTTKHVHDNLSLHNNSSGSDTHLMLSESAPVTEPVASSELEGAQKLTEFVSDVTSEVVETPSSWDITRADALNPEADLGSFLSRPVQLARINWTNSSYLQTSLNVWSDFLTHPTIVKKLQNYSWLSGSLHVKLQINGGPFYFGKALASYTPYGFSAPTNISNNYVRNNSLARMSQRDHVILDPTECKGGTIVCPFVYPKPYLSLDTADLASLDGVGRVDIMSFEALQNTSADTSTPINISVYAWMEDVRLSGPTYLRSESKMVSGKKDEYGQGVISKPATALAKAAGHFKKIPGIGPYATATQIAASGIADVAKLFGYSRPVSLEPIHKYRVAPMGNMANSSIDEAVDKLTFDPKQELTINSDVIGISRDDELQIKDIAMKESFYNMFSWADYSGAGDKIFSCNVSPIIYSTQVTDDPDFSQVAIQTTPLMHAAVPFKYWRGGITYRFEVMCSAFHRGRLKLQYVPNQETSLTEGDMSAVYTRIMDISESKVFEVTINWNQNISYKEISPITEHNPPQICGPRMRSSPAAVGVTTPYLKNYCNGQFAIYVQNELTSPDASDTKEIWVNCYVKGSDDIEFAEPVEGFGKLSNFPNILISESQMISESGGGNSSWAVQQDSPNGTFACQLEPIGKSARLDELNLVHFGETFCTFRDMLKRYNYNRTYGDITTGKTSGTYQLELTLPNFPVYRGADESGGLDSVTTSAGAKSYTYSRTTLLNWLTPAFVARRGGLRWKYLVAHKDNSKLKELTVERMTSNTFAIIGPIRRNLNSGAVALDYLRASPKASQGMYATHTDVLPTVEVELPYYSNYRFSTTNDISAFSMAEHHILRLNADVSGTEDIATVSAFVATGEDFNLSWYVCSPEVFYQPDAAS</sequence>
<dbReference type="InterPro" id="IPR024343">
    <property type="entry name" value="VP4_dicistrovir"/>
</dbReference>
<evidence type="ECO:0000259" key="5">
    <source>
        <dbReference type="Pfam" id="PF00073"/>
    </source>
</evidence>
<reference evidence="8 9" key="1">
    <citation type="journal article" date="2008" name="Appl. Environ. Microbiol.">
        <title>Isolation and characterization of a single-stranded RNA virus infecting the marine planktonic diatom Chaetoceros tenuissimus Meunier.</title>
        <authorList>
            <person name="Shirai Y."/>
            <person name="Tomaru Y."/>
            <person name="Takao Y."/>
            <person name="Suzuki H."/>
            <person name="Nagumo T."/>
            <person name="Nagasaki K."/>
        </authorList>
    </citation>
    <scope>NUCLEOTIDE SEQUENCE [LARGE SCALE GENOMIC DNA]</scope>
    <source>
        <strain evidence="8 9">CtenRNAV01</strain>
    </source>
</reference>
<evidence type="ECO:0000313" key="8">
    <source>
        <dbReference type="EMBL" id="BAG30952.1"/>
    </source>
</evidence>
<feature type="region of interest" description="Disordered" evidence="4">
    <location>
        <begin position="17"/>
        <end position="45"/>
    </location>
</feature>
<dbReference type="SUPFAM" id="SSF88633">
    <property type="entry name" value="Positive stranded ssRNA viruses"/>
    <property type="match status" value="3"/>
</dbReference>
<evidence type="ECO:0000256" key="3">
    <source>
        <dbReference type="ARBA" id="ARBA00022844"/>
    </source>
</evidence>